<dbReference type="Proteomes" id="UP000199550">
    <property type="component" value="Unassembled WGS sequence"/>
</dbReference>
<proteinExistence type="predicted"/>
<reference evidence="1 2" key="1">
    <citation type="submission" date="2016-10" db="EMBL/GenBank/DDBJ databases">
        <authorList>
            <person name="de Groot N.N."/>
        </authorList>
    </citation>
    <scope>NUCLEOTIDE SEQUENCE [LARGE SCALE GENOMIC DNA]</scope>
    <source>
        <strain evidence="1 2">DSM 16199</strain>
    </source>
</reference>
<dbReference type="OrthoDB" id="8446334at2"/>
<dbReference type="AlphaFoldDB" id="A0A1I4H8U6"/>
<keyword evidence="2" id="KW-1185">Reference proteome</keyword>
<sequence length="101" mass="11641">MADTYFISFVIREDATYSERYEGLMEDLRALSPTIWWSETTSFIILQSDLSIDYIVGIVEQHIDAKKDIAVIGKTEYKTMRVCGAYEDEDIFNLVPFAKKA</sequence>
<protein>
    <recommendedName>
        <fullName evidence="3">AsnC family protein</fullName>
    </recommendedName>
</protein>
<dbReference type="EMBL" id="FOTF01000016">
    <property type="protein sequence ID" value="SFL38719.1"/>
    <property type="molecule type" value="Genomic_DNA"/>
</dbReference>
<evidence type="ECO:0008006" key="3">
    <source>
        <dbReference type="Google" id="ProtNLM"/>
    </source>
</evidence>
<evidence type="ECO:0000313" key="1">
    <source>
        <dbReference type="EMBL" id="SFL38719.1"/>
    </source>
</evidence>
<name>A0A1I4H8U6_9RHOB</name>
<accession>A0A1I4H8U6</accession>
<dbReference type="RefSeq" id="WP_090190548.1">
    <property type="nucleotide sequence ID" value="NZ_FOTF01000016.1"/>
</dbReference>
<gene>
    <name evidence="1" type="ORF">SAMN04488004_11679</name>
</gene>
<evidence type="ECO:0000313" key="2">
    <source>
        <dbReference type="Proteomes" id="UP000199550"/>
    </source>
</evidence>
<organism evidence="1 2">
    <name type="scientific">Loktanella salsilacus</name>
    <dbReference type="NCBI Taxonomy" id="195913"/>
    <lineage>
        <taxon>Bacteria</taxon>
        <taxon>Pseudomonadati</taxon>
        <taxon>Pseudomonadota</taxon>
        <taxon>Alphaproteobacteria</taxon>
        <taxon>Rhodobacterales</taxon>
        <taxon>Roseobacteraceae</taxon>
        <taxon>Loktanella</taxon>
    </lineage>
</organism>